<gene>
    <name evidence="1" type="ORF">LCGC14_2561350</name>
</gene>
<protein>
    <submittedName>
        <fullName evidence="1">Uncharacterized protein</fullName>
    </submittedName>
</protein>
<comment type="caution">
    <text evidence="1">The sequence shown here is derived from an EMBL/GenBank/DDBJ whole genome shotgun (WGS) entry which is preliminary data.</text>
</comment>
<dbReference type="EMBL" id="LAZR01042287">
    <property type="protein sequence ID" value="KKL09888.1"/>
    <property type="molecule type" value="Genomic_DNA"/>
</dbReference>
<accession>A0A0F9DD28</accession>
<reference evidence="1" key="1">
    <citation type="journal article" date="2015" name="Nature">
        <title>Complex archaea that bridge the gap between prokaryotes and eukaryotes.</title>
        <authorList>
            <person name="Spang A."/>
            <person name="Saw J.H."/>
            <person name="Jorgensen S.L."/>
            <person name="Zaremba-Niedzwiedzka K."/>
            <person name="Martijn J."/>
            <person name="Lind A.E."/>
            <person name="van Eijk R."/>
            <person name="Schleper C."/>
            <person name="Guy L."/>
            <person name="Ettema T.J."/>
        </authorList>
    </citation>
    <scope>NUCLEOTIDE SEQUENCE</scope>
</reference>
<feature type="non-terminal residue" evidence="1">
    <location>
        <position position="1"/>
    </location>
</feature>
<organism evidence="1">
    <name type="scientific">marine sediment metagenome</name>
    <dbReference type="NCBI Taxonomy" id="412755"/>
    <lineage>
        <taxon>unclassified sequences</taxon>
        <taxon>metagenomes</taxon>
        <taxon>ecological metagenomes</taxon>
    </lineage>
</organism>
<evidence type="ECO:0000313" key="1">
    <source>
        <dbReference type="EMBL" id="KKL09888.1"/>
    </source>
</evidence>
<name>A0A0F9DD28_9ZZZZ</name>
<sequence>GFYRLTLTPADLNLAGVVGWFIERNGGSAFDDPVLIGGFVNLRSGGV</sequence>
<proteinExistence type="predicted"/>
<dbReference type="AlphaFoldDB" id="A0A0F9DD28"/>